<proteinExistence type="predicted"/>
<evidence type="ECO:0000313" key="2">
    <source>
        <dbReference type="Proteomes" id="UP000324252"/>
    </source>
</evidence>
<protein>
    <recommendedName>
        <fullName evidence="3">Capsule polysaccharide biosynthesis protein</fullName>
    </recommendedName>
</protein>
<dbReference type="Proteomes" id="UP000324252">
    <property type="component" value="Unassembled WGS sequence"/>
</dbReference>
<organism evidence="1 2">
    <name type="scientific">Lutimaribacter pacificus</name>
    <dbReference type="NCBI Taxonomy" id="391948"/>
    <lineage>
        <taxon>Bacteria</taxon>
        <taxon>Pseudomonadati</taxon>
        <taxon>Pseudomonadota</taxon>
        <taxon>Alphaproteobacteria</taxon>
        <taxon>Rhodobacterales</taxon>
        <taxon>Roseobacteraceae</taxon>
        <taxon>Lutimaribacter</taxon>
    </lineage>
</organism>
<evidence type="ECO:0000313" key="1">
    <source>
        <dbReference type="EMBL" id="SHK51361.1"/>
    </source>
</evidence>
<gene>
    <name evidence="1" type="ORF">SAMN05444142_10621</name>
</gene>
<dbReference type="AlphaFoldDB" id="A0A1H0EMG1"/>
<keyword evidence="2" id="KW-1185">Reference proteome</keyword>
<reference evidence="1 2" key="1">
    <citation type="submission" date="2016-11" db="EMBL/GenBank/DDBJ databases">
        <authorList>
            <person name="Varghese N."/>
            <person name="Submissions S."/>
        </authorList>
    </citation>
    <scope>NUCLEOTIDE SEQUENCE [LARGE SCALE GENOMIC DNA]</scope>
    <source>
        <strain evidence="1 2">DSM 29620</strain>
    </source>
</reference>
<dbReference type="OrthoDB" id="6713140at2"/>
<dbReference type="RefSeq" id="WP_149787380.1">
    <property type="nucleotide sequence ID" value="NZ_FNIO01000002.1"/>
</dbReference>
<sequence length="302" mass="34122">MSDARVLRFYLDPGLRRSAEAGQHNFIGKIASVAEAVGFRVEYRADSARNRAESALRPGYAMFHMAPPTNDRGLTFRRAYHYPFWGIEPTAERWHWHVARTPFDPATVDRAGADRFAAFWRKRLFPGLGTSDDGFVYVPLQGRLLDHRSFQSMRPLEMIETVLERDTRPVVATLHPKETYTTAERTALSALAERHPRLTVEMGQMERYLPACSYVATQNSSAAFNGFFFEKPAILFGQVDFHHIAANVPALGVDGAFHALPGLHPDYAGYLWWFWQKMSINAGRPDAGKKIAAALRRAGWPI</sequence>
<dbReference type="EMBL" id="FQZZ01000006">
    <property type="protein sequence ID" value="SHK51361.1"/>
    <property type="molecule type" value="Genomic_DNA"/>
</dbReference>
<accession>A0A1H0EMG1</accession>
<evidence type="ECO:0008006" key="3">
    <source>
        <dbReference type="Google" id="ProtNLM"/>
    </source>
</evidence>
<name>A0A1H0EMG1_9RHOB</name>